<keyword evidence="7 14" id="KW-0378">Hydrolase</keyword>
<evidence type="ECO:0000256" key="6">
    <source>
        <dbReference type="ARBA" id="ARBA00022692"/>
    </source>
</evidence>
<keyword evidence="14" id="KW-0133">Cell shape</keyword>
<dbReference type="GO" id="GO:0008360">
    <property type="term" value="P:regulation of cell shape"/>
    <property type="evidence" value="ECO:0007669"/>
    <property type="project" value="UniProtKB-KW"/>
</dbReference>
<dbReference type="Pfam" id="PF02673">
    <property type="entry name" value="BacA"/>
    <property type="match status" value="1"/>
</dbReference>
<dbReference type="Proteomes" id="UP000199221">
    <property type="component" value="Unassembled WGS sequence"/>
</dbReference>
<gene>
    <name evidence="14" type="primary">uppP</name>
    <name evidence="17" type="ORF">K7K07_09975</name>
    <name evidence="16" type="ORF">SAMN05216230_109212</name>
    <name evidence="15" type="ORF">V0R55_15900</name>
</gene>
<dbReference type="GO" id="GO:0071555">
    <property type="term" value="P:cell wall organization"/>
    <property type="evidence" value="ECO:0007669"/>
    <property type="project" value="UniProtKB-KW"/>
</dbReference>
<feature type="transmembrane region" description="Helical" evidence="14">
    <location>
        <begin position="108"/>
        <end position="129"/>
    </location>
</feature>
<dbReference type="Proteomes" id="UP001329505">
    <property type="component" value="Unassembled WGS sequence"/>
</dbReference>
<dbReference type="EMBL" id="CP083803">
    <property type="protein sequence ID" value="UXZ47305.1"/>
    <property type="molecule type" value="Genomic_DNA"/>
</dbReference>
<evidence type="ECO:0000256" key="9">
    <source>
        <dbReference type="ARBA" id="ARBA00023136"/>
    </source>
</evidence>
<keyword evidence="10 14" id="KW-0046">Antibiotic resistance</keyword>
<keyword evidence="14" id="KW-0573">Peptidoglycan synthesis</keyword>
<keyword evidence="19" id="KW-1185">Reference proteome</keyword>
<dbReference type="PANTHER" id="PTHR30622">
    <property type="entry name" value="UNDECAPRENYL-DIPHOSPHATASE"/>
    <property type="match status" value="1"/>
</dbReference>
<keyword evidence="9 14" id="KW-0472">Membrane</keyword>
<evidence type="ECO:0000256" key="7">
    <source>
        <dbReference type="ARBA" id="ARBA00022801"/>
    </source>
</evidence>
<comment type="miscellaneous">
    <text evidence="14">Bacitracin is thought to be involved in the inhibition of peptidoglycan synthesis by sequestering undecaprenyl diphosphate, thereby reducing the pool of lipid carrier available.</text>
</comment>
<keyword evidence="5 14" id="KW-1003">Cell membrane</keyword>
<evidence type="ECO:0000313" key="17">
    <source>
        <dbReference type="EMBL" id="UXZ47305.1"/>
    </source>
</evidence>
<dbReference type="PANTHER" id="PTHR30622:SF3">
    <property type="entry name" value="UNDECAPRENYL-DIPHOSPHATASE"/>
    <property type="match status" value="1"/>
</dbReference>
<evidence type="ECO:0000313" key="15">
    <source>
        <dbReference type="EMBL" id="MEE1881651.1"/>
    </source>
</evidence>
<evidence type="ECO:0000256" key="1">
    <source>
        <dbReference type="ARBA" id="ARBA00004651"/>
    </source>
</evidence>
<evidence type="ECO:0000313" key="16">
    <source>
        <dbReference type="EMBL" id="SER59133.1"/>
    </source>
</evidence>
<feature type="transmembrane region" description="Helical" evidence="14">
    <location>
        <begin position="83"/>
        <end position="102"/>
    </location>
</feature>
<proteinExistence type="inferred from homology"/>
<dbReference type="HAMAP" id="MF_01006">
    <property type="entry name" value="Undec_diphosphatase"/>
    <property type="match status" value="1"/>
</dbReference>
<dbReference type="AlphaFoldDB" id="A0A1H9QH90"/>
<comment type="similarity">
    <text evidence="2 14">Belongs to the UppP family.</text>
</comment>
<dbReference type="EC" id="3.6.1.27" evidence="3 14"/>
<dbReference type="Proteomes" id="UP001209279">
    <property type="component" value="Chromosome"/>
</dbReference>
<dbReference type="NCBIfam" id="NF001389">
    <property type="entry name" value="PRK00281.1-2"/>
    <property type="match status" value="1"/>
</dbReference>
<dbReference type="EMBL" id="JAZDQQ010000012">
    <property type="protein sequence ID" value="MEE1881651.1"/>
    <property type="molecule type" value="Genomic_DNA"/>
</dbReference>
<protein>
    <recommendedName>
        <fullName evidence="4 14">Undecaprenyl-diphosphatase</fullName>
        <ecNumber evidence="3 14">3.6.1.27</ecNumber>
    </recommendedName>
    <alternativeName>
        <fullName evidence="12 14">Bacitracin resistance protein</fullName>
    </alternativeName>
    <alternativeName>
        <fullName evidence="11 14">Undecaprenyl pyrophosphate phosphatase</fullName>
    </alternativeName>
</protein>
<keyword evidence="8 14" id="KW-1133">Transmembrane helix</keyword>
<evidence type="ECO:0000256" key="10">
    <source>
        <dbReference type="ARBA" id="ARBA00023251"/>
    </source>
</evidence>
<dbReference type="GeneID" id="93678205"/>
<dbReference type="GO" id="GO:0005886">
    <property type="term" value="C:plasma membrane"/>
    <property type="evidence" value="ECO:0007669"/>
    <property type="project" value="UniProtKB-SubCell"/>
</dbReference>
<dbReference type="NCBIfam" id="TIGR00753">
    <property type="entry name" value="undec_PP_bacA"/>
    <property type="match status" value="1"/>
</dbReference>
<sequence length="276" mass="30449">MDLWSALQAVILGVVEGLTEFLPISSTGHQIIVADLINFGGDRAMAFNIIIQLGAILAVVWEFRRKIFDVVLGLPTQAPARRFTTNLLIAFIPAVILGVLFADLIHEYLFNPITVAAALVVGGVIMLWAERRQHRVEVDHVDEMRWSHALKIGLVQCLAMIPGTSRSGSTIIGGLLFGLSRKAATEFSFFLAMPTMVGAAVYSGYKYRDLFQPGDLPVFAIGFVVSFIFAMIAVRGLLKFIANHSYAVFAWYRIAFGLLILATWEFGWVDWSTAHG</sequence>
<evidence type="ECO:0000256" key="8">
    <source>
        <dbReference type="ARBA" id="ARBA00022989"/>
    </source>
</evidence>
<evidence type="ECO:0000256" key="12">
    <source>
        <dbReference type="ARBA" id="ARBA00032932"/>
    </source>
</evidence>
<evidence type="ECO:0000256" key="14">
    <source>
        <dbReference type="HAMAP-Rule" id="MF_01006"/>
    </source>
</evidence>
<evidence type="ECO:0000256" key="5">
    <source>
        <dbReference type="ARBA" id="ARBA00022475"/>
    </source>
</evidence>
<comment type="function">
    <text evidence="14">Catalyzes the dephosphorylation of undecaprenyl diphosphate (UPP). Confers resistance to bacitracin.</text>
</comment>
<evidence type="ECO:0000256" key="13">
    <source>
        <dbReference type="ARBA" id="ARBA00047594"/>
    </source>
</evidence>
<dbReference type="InterPro" id="IPR003824">
    <property type="entry name" value="UppP"/>
</dbReference>
<evidence type="ECO:0000256" key="4">
    <source>
        <dbReference type="ARBA" id="ARBA00021581"/>
    </source>
</evidence>
<keyword evidence="6 14" id="KW-0812">Transmembrane</keyword>
<dbReference type="GO" id="GO:0009252">
    <property type="term" value="P:peptidoglycan biosynthetic process"/>
    <property type="evidence" value="ECO:0007669"/>
    <property type="project" value="UniProtKB-KW"/>
</dbReference>
<dbReference type="GO" id="GO:0050380">
    <property type="term" value="F:undecaprenyl-diphosphatase activity"/>
    <property type="evidence" value="ECO:0007669"/>
    <property type="project" value="UniProtKB-UniRule"/>
</dbReference>
<feature type="transmembrane region" description="Helical" evidence="14">
    <location>
        <begin position="45"/>
        <end position="63"/>
    </location>
</feature>
<keyword evidence="14" id="KW-0961">Cell wall biogenesis/degradation</keyword>
<evidence type="ECO:0000256" key="2">
    <source>
        <dbReference type="ARBA" id="ARBA00010621"/>
    </source>
</evidence>
<dbReference type="GO" id="GO:0046677">
    <property type="term" value="P:response to antibiotic"/>
    <property type="evidence" value="ECO:0007669"/>
    <property type="project" value="UniProtKB-UniRule"/>
</dbReference>
<organism evidence="16 18">
    <name type="scientific">Pseudomonas soli</name>
    <dbReference type="NCBI Taxonomy" id="1306993"/>
    <lineage>
        <taxon>Bacteria</taxon>
        <taxon>Pseudomonadati</taxon>
        <taxon>Pseudomonadota</taxon>
        <taxon>Gammaproteobacteria</taxon>
        <taxon>Pseudomonadales</taxon>
        <taxon>Pseudomonadaceae</taxon>
        <taxon>Pseudomonas</taxon>
    </lineage>
</organism>
<feature type="transmembrane region" description="Helical" evidence="14">
    <location>
        <begin position="187"/>
        <end position="205"/>
    </location>
</feature>
<reference evidence="16 18" key="1">
    <citation type="submission" date="2016-10" db="EMBL/GenBank/DDBJ databases">
        <authorList>
            <person name="de Groot N.N."/>
        </authorList>
    </citation>
    <scope>NUCLEOTIDE SEQUENCE [LARGE SCALE GENOMIC DNA]</scope>
    <source>
        <strain evidence="16 18">LMG 27941</strain>
    </source>
</reference>
<comment type="catalytic activity">
    <reaction evidence="13 14">
        <text>di-trans,octa-cis-undecaprenyl diphosphate + H2O = di-trans,octa-cis-undecaprenyl phosphate + phosphate + H(+)</text>
        <dbReference type="Rhea" id="RHEA:28094"/>
        <dbReference type="ChEBI" id="CHEBI:15377"/>
        <dbReference type="ChEBI" id="CHEBI:15378"/>
        <dbReference type="ChEBI" id="CHEBI:43474"/>
        <dbReference type="ChEBI" id="CHEBI:58405"/>
        <dbReference type="ChEBI" id="CHEBI:60392"/>
        <dbReference type="EC" id="3.6.1.27"/>
    </reaction>
</comment>
<evidence type="ECO:0000313" key="19">
    <source>
        <dbReference type="Proteomes" id="UP001329505"/>
    </source>
</evidence>
<feature type="transmembrane region" description="Helical" evidence="14">
    <location>
        <begin position="250"/>
        <end position="269"/>
    </location>
</feature>
<reference evidence="15 19" key="3">
    <citation type="submission" date="2024-01" db="EMBL/GenBank/DDBJ databases">
        <title>Unpublished Manusciprt.</title>
        <authorList>
            <person name="Duman M."/>
            <person name="Valdes E.G."/>
            <person name="Ajmi N."/>
            <person name="Altun S."/>
            <person name="Saticioglu I.B."/>
        </authorList>
    </citation>
    <scope>NUCLEOTIDE SEQUENCE [LARGE SCALE GENOMIC DNA]</scope>
    <source>
        <strain evidence="15 19">139P</strain>
    </source>
</reference>
<accession>A0A1H9QH90</accession>
<dbReference type="NCBIfam" id="NF001390">
    <property type="entry name" value="PRK00281.1-4"/>
    <property type="match status" value="1"/>
</dbReference>
<evidence type="ECO:0000313" key="18">
    <source>
        <dbReference type="Proteomes" id="UP000199221"/>
    </source>
</evidence>
<comment type="subcellular location">
    <subcellularLocation>
        <location evidence="1 14">Cell membrane</location>
        <topology evidence="1 14">Multi-pass membrane protein</topology>
    </subcellularLocation>
</comment>
<evidence type="ECO:0000256" key="11">
    <source>
        <dbReference type="ARBA" id="ARBA00032707"/>
    </source>
</evidence>
<reference evidence="17" key="2">
    <citation type="submission" date="2021-08" db="EMBL/GenBank/DDBJ databases">
        <authorList>
            <person name="Yaryura P.M."/>
            <person name="Bianco M.I."/>
            <person name="Morais C."/>
            <person name="Setubal J.C."/>
        </authorList>
    </citation>
    <scope>NUCLEOTIDE SEQUENCE</scope>
    <source>
        <strain evidence="17">AP1</strain>
    </source>
</reference>
<evidence type="ECO:0000256" key="3">
    <source>
        <dbReference type="ARBA" id="ARBA00012374"/>
    </source>
</evidence>
<name>A0A1H9QH90_9PSED</name>
<feature type="transmembrane region" description="Helical" evidence="14">
    <location>
        <begin position="217"/>
        <end position="238"/>
    </location>
</feature>
<dbReference type="EMBL" id="FOEQ01000009">
    <property type="protein sequence ID" value="SER59133.1"/>
    <property type="molecule type" value="Genomic_DNA"/>
</dbReference>
<dbReference type="RefSeq" id="WP_094012029.1">
    <property type="nucleotide sequence ID" value="NZ_CATKPM010000003.1"/>
</dbReference>